<dbReference type="Pfam" id="PF01593">
    <property type="entry name" value="Amino_oxidase"/>
    <property type="match status" value="1"/>
</dbReference>
<dbReference type="InterPro" id="IPR036188">
    <property type="entry name" value="FAD/NAD-bd_sf"/>
</dbReference>
<accession>A0A2N9W0L9</accession>
<dbReference type="AlphaFoldDB" id="A0A2N9W0L9"/>
<comment type="caution">
    <text evidence="2">The sequence shown here is derived from an EMBL/GenBank/DDBJ whole genome shotgun (WGS) entry which is preliminary data.</text>
</comment>
<dbReference type="GO" id="GO:0016491">
    <property type="term" value="F:oxidoreductase activity"/>
    <property type="evidence" value="ECO:0007669"/>
    <property type="project" value="InterPro"/>
</dbReference>
<feature type="domain" description="Amine oxidase" evidence="1">
    <location>
        <begin position="11"/>
        <end position="437"/>
    </location>
</feature>
<dbReference type="Proteomes" id="UP000232163">
    <property type="component" value="Unassembled WGS sequence"/>
</dbReference>
<protein>
    <recommendedName>
        <fullName evidence="1">Amine oxidase domain-containing protein</fullName>
    </recommendedName>
</protein>
<dbReference type="PANTHER" id="PTHR42923">
    <property type="entry name" value="PROTOPORPHYRINOGEN OXIDASE"/>
    <property type="match status" value="1"/>
</dbReference>
<dbReference type="KEGG" id="pht:BLM14_27685"/>
<evidence type="ECO:0000259" key="1">
    <source>
        <dbReference type="Pfam" id="PF01593"/>
    </source>
</evidence>
<dbReference type="EMBL" id="MZMT01000021">
    <property type="protein sequence ID" value="PIO45287.1"/>
    <property type="molecule type" value="Genomic_DNA"/>
</dbReference>
<proteinExistence type="predicted"/>
<dbReference type="SUPFAM" id="SSF51905">
    <property type="entry name" value="FAD/NAD(P)-binding domain"/>
    <property type="match status" value="1"/>
</dbReference>
<organism evidence="2 3">
    <name type="scientific">Phyllobacterium zundukense</name>
    <dbReference type="NCBI Taxonomy" id="1867719"/>
    <lineage>
        <taxon>Bacteria</taxon>
        <taxon>Pseudomonadati</taxon>
        <taxon>Pseudomonadota</taxon>
        <taxon>Alphaproteobacteria</taxon>
        <taxon>Hyphomicrobiales</taxon>
        <taxon>Phyllobacteriaceae</taxon>
        <taxon>Phyllobacterium</taxon>
    </lineage>
</organism>
<dbReference type="OrthoDB" id="9774675at2"/>
<dbReference type="PRINTS" id="PR00420">
    <property type="entry name" value="RNGMNOXGNASE"/>
</dbReference>
<sequence length="448" mass="50398">MAKVIVVGAGIAGLSAAYDLKKAGMDVTVLERDEFAGGRMADRIISGVNVHTGASVLFSFNKVMFDLVKELGLTEDLYVFPDRNGGYKVDNGSREYKLKLTFDPVFLLTHPAFGLKTKAKLANLLPDMIQAGRKTDPCLMHTAAHIDDENVADYISRKVSKEFLENYIEPYFRAPWHWEPEQISKAYLLSLLGHVVNADLLSFKSGIGHLTRTLSSKLRVKLKATVTSIAIDDPGVSVTYRDENGHSSTTQADFLVCAVPGTKVTEIVDGLTSAQRGFFSKVRYNRGARIYYALEPGPLEHHFRWFTRQSECKFSLFYAMPHDDLVPDGHHQPPYLQCEITPELSEQIEREGGQNRLDEYVRDEVERLYPGISKRISGVAEQWWDDMLPLWYPGYATMVGGFLNQQQDHRSRLYFCGDYLSQSHTGGACASGRHIAALLQNHWPDRAR</sequence>
<dbReference type="InterPro" id="IPR002937">
    <property type="entry name" value="Amino_oxidase"/>
</dbReference>
<evidence type="ECO:0000313" key="2">
    <source>
        <dbReference type="EMBL" id="PIO45287.1"/>
    </source>
</evidence>
<dbReference type="RefSeq" id="WP_100003356.1">
    <property type="nucleotide sequence ID" value="NZ_CP017943.1"/>
</dbReference>
<gene>
    <name evidence="2" type="ORF">B5P45_08500</name>
</gene>
<dbReference type="InterPro" id="IPR050464">
    <property type="entry name" value="Zeta_carotene_desat/Oxidored"/>
</dbReference>
<reference evidence="2 3" key="1">
    <citation type="journal article" date="2017" name="Int J Environ Stud">
        <title>Does the Miocene-Pliocene relict legume Oxytropis triphylla form nitrogen-fixing nodules with a combination of bacterial strains?</title>
        <authorList>
            <person name="Safronova V."/>
            <person name="Belimov A."/>
            <person name="Sazanova A."/>
            <person name="Kuznetsova I."/>
            <person name="Popova J."/>
            <person name="Andronov E."/>
            <person name="Verkhozina A."/>
            <person name="Tikhonovich I."/>
        </authorList>
    </citation>
    <scope>NUCLEOTIDE SEQUENCE [LARGE SCALE GENOMIC DNA]</scope>
    <source>
        <strain evidence="2 3">Tri-38</strain>
    </source>
</reference>
<keyword evidence="3" id="KW-1185">Reference proteome</keyword>
<name>A0A2N9W0L9_9HYPH</name>
<dbReference type="Gene3D" id="3.50.50.60">
    <property type="entry name" value="FAD/NAD(P)-binding domain"/>
    <property type="match status" value="1"/>
</dbReference>
<evidence type="ECO:0000313" key="3">
    <source>
        <dbReference type="Proteomes" id="UP000232163"/>
    </source>
</evidence>